<dbReference type="SUPFAM" id="SSF48452">
    <property type="entry name" value="TPR-like"/>
    <property type="match status" value="1"/>
</dbReference>
<protein>
    <submittedName>
        <fullName evidence="2">FxSxx-COOH system tetratricopeptide repeat protein</fullName>
    </submittedName>
</protein>
<evidence type="ECO:0000313" key="3">
    <source>
        <dbReference type="Proteomes" id="UP001201873"/>
    </source>
</evidence>
<keyword evidence="3" id="KW-1185">Reference proteome</keyword>
<dbReference type="Proteomes" id="UP001201873">
    <property type="component" value="Unassembled WGS sequence"/>
</dbReference>
<dbReference type="InterPro" id="IPR027417">
    <property type="entry name" value="P-loop_NTPase"/>
</dbReference>
<feature type="domain" description="Effector-associated" evidence="1">
    <location>
        <begin position="6"/>
        <end position="77"/>
    </location>
</feature>
<dbReference type="Pfam" id="PF13374">
    <property type="entry name" value="TPR_10"/>
    <property type="match status" value="1"/>
</dbReference>
<dbReference type="InterPro" id="IPR045430">
    <property type="entry name" value="EAD1"/>
</dbReference>
<dbReference type="Pfam" id="PF19955">
    <property type="entry name" value="EAD1"/>
    <property type="match status" value="1"/>
</dbReference>
<organism evidence="2 3">
    <name type="scientific">Frankia umida</name>
    <dbReference type="NCBI Taxonomy" id="573489"/>
    <lineage>
        <taxon>Bacteria</taxon>
        <taxon>Bacillati</taxon>
        <taxon>Actinomycetota</taxon>
        <taxon>Actinomycetes</taxon>
        <taxon>Frankiales</taxon>
        <taxon>Frankiaceae</taxon>
        <taxon>Frankia</taxon>
    </lineage>
</organism>
<feature type="non-terminal residue" evidence="2">
    <location>
        <position position="571"/>
    </location>
</feature>
<dbReference type="PANTHER" id="PTHR46082">
    <property type="entry name" value="ATP/GTP-BINDING PROTEIN-RELATED"/>
    <property type="match status" value="1"/>
</dbReference>
<name>A0ABT0JZK1_9ACTN</name>
<dbReference type="PANTHER" id="PTHR46082:SF6">
    <property type="entry name" value="AAA+ ATPASE DOMAIN-CONTAINING PROTEIN-RELATED"/>
    <property type="match status" value="1"/>
</dbReference>
<dbReference type="EMBL" id="JALKFT010000013">
    <property type="protein sequence ID" value="MCK9876967.1"/>
    <property type="molecule type" value="Genomic_DNA"/>
</dbReference>
<dbReference type="NCBIfam" id="NF040586">
    <property type="entry name" value="FxSxx_TPR"/>
    <property type="match status" value="1"/>
</dbReference>
<dbReference type="SUPFAM" id="SSF52540">
    <property type="entry name" value="P-loop containing nucleoside triphosphate hydrolases"/>
    <property type="match status" value="1"/>
</dbReference>
<comment type="caution">
    <text evidence="2">The sequence shown here is derived from an EMBL/GenBank/DDBJ whole genome shotgun (WGS) entry which is preliminary data.</text>
</comment>
<proteinExistence type="predicted"/>
<reference evidence="2 3" key="1">
    <citation type="submission" date="2022-04" db="EMBL/GenBank/DDBJ databases">
        <title>Genome diversity in the genus Frankia.</title>
        <authorList>
            <person name="Carlos-Shanley C."/>
            <person name="Hahn D."/>
        </authorList>
    </citation>
    <scope>NUCLEOTIDE SEQUENCE [LARGE SCALE GENOMIC DNA]</scope>
    <source>
        <strain evidence="2 3">Ag45/Mut15</strain>
    </source>
</reference>
<accession>A0ABT0JZK1</accession>
<dbReference type="Gene3D" id="1.25.40.10">
    <property type="entry name" value="Tetratricopeptide repeat domain"/>
    <property type="match status" value="1"/>
</dbReference>
<dbReference type="RefSeq" id="WP_248825275.1">
    <property type="nucleotide sequence ID" value="NZ_JALKFT010000013.1"/>
</dbReference>
<dbReference type="Gene3D" id="3.40.50.300">
    <property type="entry name" value="P-loop containing nucleotide triphosphate hydrolases"/>
    <property type="match status" value="1"/>
</dbReference>
<dbReference type="InterPro" id="IPR053137">
    <property type="entry name" value="NLR-like"/>
</dbReference>
<evidence type="ECO:0000259" key="1">
    <source>
        <dbReference type="Pfam" id="PF19955"/>
    </source>
</evidence>
<sequence>MEIGVFAEVFASPAAARTVLEAAGLSRADHPAWETARLFWSEVSHLLKAGALTDGRAALFAAAGALFPANPVFTAAAPARPGAGPGVVLPVWRVPWPRNPNFVGRGEELAGLQGRLAAGAVSVLPQALQGLGGVGKTQLAVEYAHRSRGDYDLVWWLNAEQPADLVAGLADLAGRLGVAVAGAAAESVERVVSVLAAGRVVRRWLLLVDNAGVPSDLQGLLAAAGVDGHVLVTSRDPGWAGRAQTVAVDVLSRADAVRLLQSRALRLTGAEADRVADLLGDLPLAVEQAGTWLASTPMTAQDYCTLVAKRAREILAQGTPAAYPVPVAATWTAAVDRLDDPAARWLLWLWACCGPEPIPADLISAPSVELLPAPLDAAAGDPLRTGQLVSSVVSLGLVRITADGIVMHRLVQTILRDHTPPPDRDTARDTVHRLLAAAAPETSELPESWQRYAALRPHIVASEMMDSDREDCRATVIRLINYLNDSGDYPTGLALTQEIHSRWHHRLGEDHPDTLTAAESLAGAMWSMGDYPAARGLVEGVLARRREILGEDHPDTLRTAGNLASTLRSMG</sequence>
<evidence type="ECO:0000313" key="2">
    <source>
        <dbReference type="EMBL" id="MCK9876967.1"/>
    </source>
</evidence>
<dbReference type="InterPro" id="IPR011990">
    <property type="entry name" value="TPR-like_helical_dom_sf"/>
</dbReference>
<gene>
    <name evidence="2" type="primary">fxsT</name>
    <name evidence="2" type="ORF">MXD59_14495</name>
</gene>